<proteinExistence type="inferred from homology"/>
<evidence type="ECO:0000256" key="4">
    <source>
        <dbReference type="ARBA" id="ARBA00038402"/>
    </source>
</evidence>
<comment type="similarity">
    <text evidence="4">Belongs to the eukaryotic/archaeal RNase P protein component 4 family.</text>
</comment>
<organism evidence="6 7">
    <name type="scientific">Elasticomyces elasticus</name>
    <dbReference type="NCBI Taxonomy" id="574655"/>
    <lineage>
        <taxon>Eukaryota</taxon>
        <taxon>Fungi</taxon>
        <taxon>Dikarya</taxon>
        <taxon>Ascomycota</taxon>
        <taxon>Pezizomycotina</taxon>
        <taxon>Dothideomycetes</taxon>
        <taxon>Dothideomycetidae</taxon>
        <taxon>Mycosphaerellales</taxon>
        <taxon>Teratosphaeriaceae</taxon>
        <taxon>Elasticomyces</taxon>
    </lineage>
</organism>
<dbReference type="GO" id="GO:0046872">
    <property type="term" value="F:metal ion binding"/>
    <property type="evidence" value="ECO:0007669"/>
    <property type="project" value="UniProtKB-KW"/>
</dbReference>
<protein>
    <recommendedName>
        <fullName evidence="8">Rpr2-domain-containing protein</fullName>
    </recommendedName>
</protein>
<dbReference type="GO" id="GO:0005655">
    <property type="term" value="C:nucleolar ribonuclease P complex"/>
    <property type="evidence" value="ECO:0007669"/>
    <property type="project" value="TreeGrafter"/>
</dbReference>
<evidence type="ECO:0000313" key="6">
    <source>
        <dbReference type="EMBL" id="KAK5703979.1"/>
    </source>
</evidence>
<evidence type="ECO:0000313" key="7">
    <source>
        <dbReference type="Proteomes" id="UP001310594"/>
    </source>
</evidence>
<dbReference type="AlphaFoldDB" id="A0AAN8A477"/>
<dbReference type="Pfam" id="PF04032">
    <property type="entry name" value="Rpr2"/>
    <property type="match status" value="1"/>
</dbReference>
<dbReference type="GO" id="GO:0008033">
    <property type="term" value="P:tRNA processing"/>
    <property type="evidence" value="ECO:0007669"/>
    <property type="project" value="UniProtKB-KW"/>
</dbReference>
<accession>A0AAN8A477</accession>
<sequence length="220" mass="24438">MGKEKTKTGIPNKHIHARISYLQQAATYLTVQRERFNDAGLIADRPSIVAKDEARQHSQSLRDERPATSSKEVKKNEEWKRKAGLDLPQSGGLPLYLASHLGQIARKTQTRLHPNIKHLICRTCSAVLVIGESCTKRMENVSRGGRKPHADVLVIECTVCGAAKRFPVGAKRQKRKAARSRDQGQDQSQDLLMEDASMEVSPTAQSLAVTQNATEVQYDT</sequence>
<dbReference type="InterPro" id="IPR007175">
    <property type="entry name" value="Rpr2/Snm1/Rpp21"/>
</dbReference>
<feature type="region of interest" description="Disordered" evidence="5">
    <location>
        <begin position="50"/>
        <end position="85"/>
    </location>
</feature>
<reference evidence="6" key="1">
    <citation type="submission" date="2023-08" db="EMBL/GenBank/DDBJ databases">
        <title>Black Yeasts Isolated from many extreme environments.</title>
        <authorList>
            <person name="Coleine C."/>
            <person name="Stajich J.E."/>
            <person name="Selbmann L."/>
        </authorList>
    </citation>
    <scope>NUCLEOTIDE SEQUENCE</scope>
    <source>
        <strain evidence="6">CCFEE 5810</strain>
    </source>
</reference>
<feature type="region of interest" description="Disordered" evidence="5">
    <location>
        <begin position="170"/>
        <end position="220"/>
    </location>
</feature>
<keyword evidence="1" id="KW-0819">tRNA processing</keyword>
<evidence type="ECO:0000256" key="1">
    <source>
        <dbReference type="ARBA" id="ARBA00022694"/>
    </source>
</evidence>
<feature type="compositionally biased region" description="Polar residues" evidence="5">
    <location>
        <begin position="200"/>
        <end position="220"/>
    </location>
</feature>
<keyword evidence="2" id="KW-0479">Metal-binding</keyword>
<feature type="compositionally biased region" description="Basic and acidic residues" evidence="5">
    <location>
        <begin position="50"/>
        <end position="84"/>
    </location>
</feature>
<keyword evidence="3" id="KW-0862">Zinc</keyword>
<gene>
    <name evidence="6" type="ORF">LTR97_002992</name>
</gene>
<dbReference type="PANTHER" id="PTHR14742">
    <property type="entry name" value="RIBONUCLEASE P SUBUNIT P21"/>
    <property type="match status" value="1"/>
</dbReference>
<dbReference type="Gene3D" id="6.20.50.20">
    <property type="match status" value="1"/>
</dbReference>
<evidence type="ECO:0000256" key="5">
    <source>
        <dbReference type="SAM" id="MobiDB-lite"/>
    </source>
</evidence>
<dbReference type="Proteomes" id="UP001310594">
    <property type="component" value="Unassembled WGS sequence"/>
</dbReference>
<evidence type="ECO:0000256" key="2">
    <source>
        <dbReference type="ARBA" id="ARBA00022723"/>
    </source>
</evidence>
<comment type="caution">
    <text evidence="6">The sequence shown here is derived from an EMBL/GenBank/DDBJ whole genome shotgun (WGS) entry which is preliminary data.</text>
</comment>
<evidence type="ECO:0008006" key="8">
    <source>
        <dbReference type="Google" id="ProtNLM"/>
    </source>
</evidence>
<evidence type="ECO:0000256" key="3">
    <source>
        <dbReference type="ARBA" id="ARBA00022833"/>
    </source>
</evidence>
<dbReference type="EMBL" id="JAVRQU010000004">
    <property type="protein sequence ID" value="KAK5703979.1"/>
    <property type="molecule type" value="Genomic_DNA"/>
</dbReference>
<dbReference type="PANTHER" id="PTHR14742:SF0">
    <property type="entry name" value="RIBONUCLEASE P PROTEIN SUBUNIT P21"/>
    <property type="match status" value="1"/>
</dbReference>
<name>A0AAN8A477_9PEZI</name>